<comment type="caution">
    <text evidence="2">The sequence shown here is derived from an EMBL/GenBank/DDBJ whole genome shotgun (WGS) entry which is preliminary data.</text>
</comment>
<accession>A0A0E9LQ81</accession>
<feature type="compositionally biased region" description="Basic and acidic residues" evidence="1">
    <location>
        <begin position="96"/>
        <end position="106"/>
    </location>
</feature>
<dbReference type="EMBL" id="BAZW01000097">
    <property type="protein sequence ID" value="GAO27772.1"/>
    <property type="molecule type" value="Genomic_DNA"/>
</dbReference>
<evidence type="ECO:0000256" key="1">
    <source>
        <dbReference type="SAM" id="MobiDB-lite"/>
    </source>
</evidence>
<dbReference type="Proteomes" id="UP000032900">
    <property type="component" value="Unassembled WGS sequence"/>
</dbReference>
<keyword evidence="3" id="KW-1185">Reference proteome</keyword>
<sequence length="186" mass="20361">MWPYGPLHPVDPLRAEAQRKLNNGEISPQEYAMTGLKSDGAYAAGAAIGVAVALAWEGVVGFVSSVLELEPSSDGAPEVPGVEPSTTTPVENETYAPDRELPRDQHGNPQPDDEAKGTNHTQLGKKEGRKGTYNQSREFNENNEPVKDVDHTDHGRPNEHTNPHQHRYIPNETGGTKRRGRDEPLN</sequence>
<gene>
    <name evidence="2" type="ORF">JCM15548_14623</name>
</gene>
<evidence type="ECO:0000313" key="2">
    <source>
        <dbReference type="EMBL" id="GAO27772.1"/>
    </source>
</evidence>
<feature type="compositionally biased region" description="Basic and acidic residues" evidence="1">
    <location>
        <begin position="138"/>
        <end position="162"/>
    </location>
</feature>
<protein>
    <submittedName>
        <fullName evidence="2">Uncharacterized protein</fullName>
    </submittedName>
</protein>
<dbReference type="AlphaFoldDB" id="A0A0E9LQ81"/>
<evidence type="ECO:0000313" key="3">
    <source>
        <dbReference type="Proteomes" id="UP000032900"/>
    </source>
</evidence>
<feature type="region of interest" description="Disordered" evidence="1">
    <location>
        <begin position="70"/>
        <end position="186"/>
    </location>
</feature>
<organism evidence="2 3">
    <name type="scientific">Geofilum rubicundum JCM 15548</name>
    <dbReference type="NCBI Taxonomy" id="1236989"/>
    <lineage>
        <taxon>Bacteria</taxon>
        <taxon>Pseudomonadati</taxon>
        <taxon>Bacteroidota</taxon>
        <taxon>Bacteroidia</taxon>
        <taxon>Marinilabiliales</taxon>
        <taxon>Marinilabiliaceae</taxon>
        <taxon>Geofilum</taxon>
    </lineage>
</organism>
<reference evidence="2 3" key="1">
    <citation type="journal article" date="2015" name="Microbes Environ.">
        <title>Distribution and evolution of nitrogen fixation genes in the phylum bacteroidetes.</title>
        <authorList>
            <person name="Inoue J."/>
            <person name="Oshima K."/>
            <person name="Suda W."/>
            <person name="Sakamoto M."/>
            <person name="Iino T."/>
            <person name="Noda S."/>
            <person name="Hongoh Y."/>
            <person name="Hattori M."/>
            <person name="Ohkuma M."/>
        </authorList>
    </citation>
    <scope>NUCLEOTIDE SEQUENCE [LARGE SCALE GENOMIC DNA]</scope>
    <source>
        <strain evidence="2">JCM 15548</strain>
    </source>
</reference>
<name>A0A0E9LQ81_9BACT</name>
<proteinExistence type="predicted"/>